<dbReference type="AlphaFoldDB" id="A0A937X3J8"/>
<comment type="caution">
    <text evidence="1">The sequence shown here is derived from an EMBL/GenBank/DDBJ whole genome shotgun (WGS) entry which is preliminary data.</text>
</comment>
<organism evidence="1 2">
    <name type="scientific">Candidatus Tanganyikabacteria bacterium</name>
    <dbReference type="NCBI Taxonomy" id="2961651"/>
    <lineage>
        <taxon>Bacteria</taxon>
        <taxon>Bacillati</taxon>
        <taxon>Candidatus Sericytochromatia</taxon>
        <taxon>Candidatus Tanganyikabacteria</taxon>
    </lineage>
</organism>
<dbReference type="Proteomes" id="UP000703893">
    <property type="component" value="Unassembled WGS sequence"/>
</dbReference>
<evidence type="ECO:0000313" key="2">
    <source>
        <dbReference type="Proteomes" id="UP000703893"/>
    </source>
</evidence>
<accession>A0A937X3J8</accession>
<dbReference type="EMBL" id="VGJX01000004">
    <property type="protein sequence ID" value="MBM3273540.1"/>
    <property type="molecule type" value="Genomic_DNA"/>
</dbReference>
<gene>
    <name evidence="1" type="ORF">FJZ00_00195</name>
</gene>
<reference evidence="1 2" key="1">
    <citation type="submission" date="2019-03" db="EMBL/GenBank/DDBJ databases">
        <title>Lake Tanganyika Metagenome-Assembled Genomes (MAGs).</title>
        <authorList>
            <person name="Tran P."/>
        </authorList>
    </citation>
    <scope>NUCLEOTIDE SEQUENCE [LARGE SCALE GENOMIC DNA]</scope>
    <source>
        <strain evidence="1">K_DeepCast_65m_m2_236</strain>
    </source>
</reference>
<evidence type="ECO:0000313" key="1">
    <source>
        <dbReference type="EMBL" id="MBM3273540.1"/>
    </source>
</evidence>
<name>A0A937X3J8_9BACT</name>
<sequence>MLFKAVLIVQVPGKDRADAEARIKERLGGWGYLTATLDPSVQQPPDVAGTADIKLPLPRYVNGR</sequence>
<protein>
    <submittedName>
        <fullName evidence="1">Uncharacterized protein</fullName>
    </submittedName>
</protein>
<proteinExistence type="predicted"/>